<comment type="caution">
    <text evidence="2">The sequence shown here is derived from an EMBL/GenBank/DDBJ whole genome shotgun (WGS) entry which is preliminary data.</text>
</comment>
<dbReference type="AlphaFoldDB" id="A0A397JKI2"/>
<proteinExistence type="predicted"/>
<keyword evidence="3" id="KW-1185">Reference proteome</keyword>
<dbReference type="EMBL" id="PQFF01000069">
    <property type="protein sequence ID" value="RHZ85030.1"/>
    <property type="molecule type" value="Genomic_DNA"/>
</dbReference>
<reference evidence="2 3" key="1">
    <citation type="submission" date="2018-08" db="EMBL/GenBank/DDBJ databases">
        <title>Genome and evolution of the arbuscular mycorrhizal fungus Diversispora epigaea (formerly Glomus versiforme) and its bacterial endosymbionts.</title>
        <authorList>
            <person name="Sun X."/>
            <person name="Fei Z."/>
            <person name="Harrison M."/>
        </authorList>
    </citation>
    <scope>NUCLEOTIDE SEQUENCE [LARGE SCALE GENOMIC DNA]</scope>
    <source>
        <strain evidence="2 3">IT104</strain>
    </source>
</reference>
<sequence>MAQLTAKIESFLLEAPLEAICSGSIFYLTMDGDEVGEYNTIRTLTERAVRSASQKIENNRRRTKVVNILLEMESGYNTIISLKALKALNIAQESTTDYTREEIEQNVRILKTKLGSPITNADENLYGALKKNIDGGLNVSELTWRDPIASTVLSDDSEIIKNLSHRQRRTFMEPRENMKCEVPRLISSRVDEFVENFDEIDNSNHIRNIVHDKLWKEDEFELLKTAERILGVLGDIWCNPAFSTRATSSVQSEGTYITDVIMPLLRASLSDLPNGYICLSTAERQSLASKARRNDGTGKVKMGKKPDIMALERCNGKLVEFLYVESSRIVCSPTKKTDDEIKLWRELLDRSSYISSACRPTCNQFGVVGIQVAGEKIYLNVLVNDASGVPRYFHLDHAEIPLTSEVGLQNFDEIDNSNHIRNIVHDKLWKEDEFELLKTAERILGVLGDIWCNPAFSTRATSSVQSEGTYITDVIMPLLRASLSDLPNGYICLSTAERQSLASKARRNDGTGKVKMGKKPDIMALERCNGKLVEFLYVESSRIVCSPTKKTDDEIKLWRELLDRSSYISSACRPTCNQFGVVGIQVAGEKIYLNVLVNDASGVPRYFHLDHAEIPLTSEVGLRTKALIRLLLTLRNIIIVNKNLLKQAMEQAVSHPPRNTSPSPTVTTPEHNYQ</sequence>
<dbReference type="Proteomes" id="UP000266861">
    <property type="component" value="Unassembled WGS sequence"/>
</dbReference>
<organism evidence="2 3">
    <name type="scientific">Diversispora epigaea</name>
    <dbReference type="NCBI Taxonomy" id="1348612"/>
    <lineage>
        <taxon>Eukaryota</taxon>
        <taxon>Fungi</taxon>
        <taxon>Fungi incertae sedis</taxon>
        <taxon>Mucoromycota</taxon>
        <taxon>Glomeromycotina</taxon>
        <taxon>Glomeromycetes</taxon>
        <taxon>Diversisporales</taxon>
        <taxon>Diversisporaceae</taxon>
        <taxon>Diversispora</taxon>
    </lineage>
</organism>
<dbReference type="OrthoDB" id="2427867at2759"/>
<name>A0A397JKI2_9GLOM</name>
<accession>A0A397JKI2</accession>
<evidence type="ECO:0000256" key="1">
    <source>
        <dbReference type="SAM" id="MobiDB-lite"/>
    </source>
</evidence>
<evidence type="ECO:0000313" key="2">
    <source>
        <dbReference type="EMBL" id="RHZ85030.1"/>
    </source>
</evidence>
<evidence type="ECO:0000313" key="3">
    <source>
        <dbReference type="Proteomes" id="UP000266861"/>
    </source>
</evidence>
<gene>
    <name evidence="2" type="ORF">Glove_73g6</name>
</gene>
<protein>
    <submittedName>
        <fullName evidence="2">Uncharacterized protein</fullName>
    </submittedName>
</protein>
<feature type="region of interest" description="Disordered" evidence="1">
    <location>
        <begin position="651"/>
        <end position="674"/>
    </location>
</feature>
<feature type="compositionally biased region" description="Polar residues" evidence="1">
    <location>
        <begin position="657"/>
        <end position="674"/>
    </location>
</feature>